<dbReference type="InterPro" id="IPR051454">
    <property type="entry name" value="RNA/ubiquinone_mod_enzymes"/>
</dbReference>
<evidence type="ECO:0000313" key="2">
    <source>
        <dbReference type="EMBL" id="EGH17343.1"/>
    </source>
</evidence>
<name>F3CDK1_PSESG</name>
<dbReference type="PANTHER" id="PTHR30217">
    <property type="entry name" value="PEPTIDASE U32 FAMILY"/>
    <property type="match status" value="1"/>
</dbReference>
<evidence type="ECO:0000259" key="1">
    <source>
        <dbReference type="Pfam" id="PF12392"/>
    </source>
</evidence>
<proteinExistence type="predicted"/>
<organism evidence="2 3">
    <name type="scientific">Pseudomonas savastanoi pv. glycinea str. race 4</name>
    <dbReference type="NCBI Taxonomy" id="875330"/>
    <lineage>
        <taxon>Bacteria</taxon>
        <taxon>Pseudomonadati</taxon>
        <taxon>Pseudomonadota</taxon>
        <taxon>Gammaproteobacteria</taxon>
        <taxon>Pseudomonadales</taxon>
        <taxon>Pseudomonadaceae</taxon>
        <taxon>Pseudomonas</taxon>
    </lineage>
</organism>
<dbReference type="PANTHER" id="PTHR30217:SF10">
    <property type="entry name" value="23S RRNA 5-HYDROXYCYTIDINE C2501 SYNTHASE"/>
    <property type="match status" value="1"/>
</dbReference>
<gene>
    <name evidence="2" type="ORF">Pgy4_30706</name>
</gene>
<feature type="domain" description="Peptidase U32 collagenase" evidence="1">
    <location>
        <begin position="120"/>
        <end position="234"/>
    </location>
</feature>
<protein>
    <submittedName>
        <fullName evidence="2">U32 family peptidase</fullName>
    </submittedName>
</protein>
<dbReference type="AlphaFoldDB" id="F3CDK1"/>
<dbReference type="EMBL" id="ADWY01001688">
    <property type="protein sequence ID" value="EGH17343.1"/>
    <property type="molecule type" value="Genomic_DNA"/>
</dbReference>
<feature type="non-terminal residue" evidence="2">
    <location>
        <position position="251"/>
    </location>
</feature>
<reference evidence="2 3" key="1">
    <citation type="journal article" date="2011" name="PLoS Pathog.">
        <title>Dynamic evolution of pathogenicity revealed by sequencing and comparative genomics of 19 Pseudomonas syringae isolates.</title>
        <authorList>
            <person name="Baltrus D.A."/>
            <person name="Nishimura M.T."/>
            <person name="Romanchuk A."/>
            <person name="Chang J.H."/>
            <person name="Mukhtar M.S."/>
            <person name="Cherkis K."/>
            <person name="Roach J."/>
            <person name="Grant S.R."/>
            <person name="Jones C.D."/>
            <person name="Dangl J.L."/>
        </authorList>
    </citation>
    <scope>NUCLEOTIDE SEQUENCE [LARGE SCALE GENOMIC DNA]</scope>
    <source>
        <strain evidence="3">race 4</strain>
    </source>
</reference>
<feature type="non-terminal residue" evidence="2">
    <location>
        <position position="1"/>
    </location>
</feature>
<sequence length="251" mass="28196">TAHFFVPDPEKTFHRGSTDYFVSDRKIDIGAFDTPTFTGLAVGTVEKLGKRDLIAVTHEPLSNGDGLNVQIKREVVGFRANIAELKGEFEEDGQKRWRYRVEPNEMPAALSRVRPNHPLNRNLDHNWQQALLKTSAERRIGIQWQVTLREDHLRLEAISEEGVSVAVNLDGPFGAANKPEQALDQLRDLLTQLGTTIYHAQDVRLDAPQAFFVPNSQLKTLRRDAIEALTEARIEAHPRGGRKAETTPPPV</sequence>
<dbReference type="InterPro" id="IPR020988">
    <property type="entry name" value="Pept_U32_collagenase"/>
</dbReference>
<comment type="caution">
    <text evidence="2">The sequence shown here is derived from an EMBL/GenBank/DDBJ whole genome shotgun (WGS) entry which is preliminary data.</text>
</comment>
<evidence type="ECO:0000313" key="3">
    <source>
        <dbReference type="Proteomes" id="UP000005466"/>
    </source>
</evidence>
<dbReference type="Proteomes" id="UP000005466">
    <property type="component" value="Unassembled WGS sequence"/>
</dbReference>
<accession>F3CDK1</accession>
<dbReference type="Pfam" id="PF12392">
    <property type="entry name" value="DUF3656"/>
    <property type="match status" value="1"/>
</dbReference>